<dbReference type="AlphaFoldDB" id="A0A4S2DQ72"/>
<keyword evidence="3 7" id="KW-0547">Nucleotide-binding</keyword>
<feature type="domain" description="Histidine kinase/HSP90-like ATPase" evidence="8">
    <location>
        <begin position="36"/>
        <end position="141"/>
    </location>
</feature>
<evidence type="ECO:0000256" key="3">
    <source>
        <dbReference type="ARBA" id="ARBA00022741"/>
    </source>
</evidence>
<dbReference type="EMBL" id="SRYR01000001">
    <property type="protein sequence ID" value="TGY43294.1"/>
    <property type="molecule type" value="Genomic_DNA"/>
</dbReference>
<dbReference type="GO" id="GO:0005524">
    <property type="term" value="F:ATP binding"/>
    <property type="evidence" value="ECO:0007669"/>
    <property type="project" value="UniProtKB-KW"/>
</dbReference>
<dbReference type="Pfam" id="PF13581">
    <property type="entry name" value="HATPase_c_2"/>
    <property type="match status" value="1"/>
</dbReference>
<dbReference type="GO" id="GO:0106310">
    <property type="term" value="F:protein serine kinase activity"/>
    <property type="evidence" value="ECO:0007669"/>
    <property type="project" value="RHEA"/>
</dbReference>
<keyword evidence="4 7" id="KW-0418">Kinase</keyword>
<evidence type="ECO:0000313" key="9">
    <source>
        <dbReference type="EMBL" id="TGY43294.1"/>
    </source>
</evidence>
<dbReference type="GO" id="GO:0016989">
    <property type="term" value="F:sigma factor antagonist activity"/>
    <property type="evidence" value="ECO:0007669"/>
    <property type="project" value="InterPro"/>
</dbReference>
<dbReference type="Proteomes" id="UP000306888">
    <property type="component" value="Unassembled WGS sequence"/>
</dbReference>
<dbReference type="InterPro" id="IPR036890">
    <property type="entry name" value="HATPase_C_sf"/>
</dbReference>
<dbReference type="Gene3D" id="3.30.565.10">
    <property type="entry name" value="Histidine kinase-like ATPase, C-terminal domain"/>
    <property type="match status" value="1"/>
</dbReference>
<comment type="caution">
    <text evidence="9">The sequence shown here is derived from an EMBL/GenBank/DDBJ whole genome shotgun (WGS) entry which is preliminary data.</text>
</comment>
<reference evidence="9 10" key="1">
    <citation type="submission" date="2019-04" db="EMBL/GenBank/DDBJ databases">
        <title>Microbes associate with the intestines of laboratory mice.</title>
        <authorList>
            <person name="Navarre W."/>
            <person name="Wong E."/>
            <person name="Huang K."/>
            <person name="Tropini C."/>
            <person name="Ng K."/>
            <person name="Yu B."/>
        </authorList>
    </citation>
    <scope>NUCLEOTIDE SEQUENCE [LARGE SCALE GENOMIC DNA]</scope>
    <source>
        <strain evidence="9 10">NM50_B9-20</strain>
    </source>
</reference>
<dbReference type="HAMAP" id="MF_00637">
    <property type="entry name" value="Anti_sigma_F"/>
    <property type="match status" value="1"/>
</dbReference>
<dbReference type="SMART" id="SM00387">
    <property type="entry name" value="HATPase_c"/>
    <property type="match status" value="1"/>
</dbReference>
<comment type="function">
    <text evidence="7">Binds to sigma F and blocks its ability to form an RNA polymerase holoenzyme (E-sigma F). Phosphorylates SpoIIAA on a serine residue. This phosphorylation may enable SpoIIAA to act as an anti-anti-sigma factor that counteracts SpoIIAB and thus releases sigma F from inhibition.</text>
</comment>
<dbReference type="InterPro" id="IPR003594">
    <property type="entry name" value="HATPase_dom"/>
</dbReference>
<dbReference type="OrthoDB" id="9768808at2"/>
<organism evidence="9 10">
    <name type="scientific">Clostridium sartagoforme</name>
    <dbReference type="NCBI Taxonomy" id="84031"/>
    <lineage>
        <taxon>Bacteria</taxon>
        <taxon>Bacillati</taxon>
        <taxon>Bacillota</taxon>
        <taxon>Clostridia</taxon>
        <taxon>Eubacteriales</taxon>
        <taxon>Clostridiaceae</taxon>
        <taxon>Clostridium</taxon>
    </lineage>
</organism>
<keyword evidence="10" id="KW-1185">Reference proteome</keyword>
<dbReference type="SUPFAM" id="SSF55874">
    <property type="entry name" value="ATPase domain of HSP90 chaperone/DNA topoisomerase II/histidine kinase"/>
    <property type="match status" value="1"/>
</dbReference>
<sequence length="143" mass="15750">MVDNKICIELMSKSQNEGFARVAVAAFVSQLDPTIEELSDVKTAVSEAVTNSIIHGYENKKEGIIRIEASISANEVTISVEDFGKGIDNIEQAMEPLYTSKPELERSGMGFTVMESFMDNLEVVSEDGKGTKVIMKKKFYTVS</sequence>
<evidence type="ECO:0000256" key="4">
    <source>
        <dbReference type="ARBA" id="ARBA00022777"/>
    </source>
</evidence>
<evidence type="ECO:0000313" key="10">
    <source>
        <dbReference type="Proteomes" id="UP000306888"/>
    </source>
</evidence>
<protein>
    <recommendedName>
        <fullName evidence="7">Anti-sigma F factor</fullName>
        <ecNumber evidence="7">2.7.11.1</ecNumber>
    </recommendedName>
    <alternativeName>
        <fullName evidence="7">Stage II sporulation protein AB</fullName>
    </alternativeName>
</protein>
<dbReference type="GO" id="GO:0042174">
    <property type="term" value="P:negative regulation of sporulation resulting in formation of a cellular spore"/>
    <property type="evidence" value="ECO:0007669"/>
    <property type="project" value="InterPro"/>
</dbReference>
<accession>A0A4S2DQ72</accession>
<dbReference type="RefSeq" id="WP_136003420.1">
    <property type="nucleotide sequence ID" value="NZ_SRYR01000001.1"/>
</dbReference>
<keyword evidence="2 7" id="KW-0808">Transferase</keyword>
<comment type="similarity">
    <text evidence="7">Belongs to the anti-sigma-factor family.</text>
</comment>
<gene>
    <name evidence="7" type="primary">spoIIAB</name>
    <name evidence="9" type="ORF">E5347_00345</name>
</gene>
<keyword evidence="1 7" id="KW-0723">Serine/threonine-protein kinase</keyword>
<evidence type="ECO:0000256" key="7">
    <source>
        <dbReference type="HAMAP-Rule" id="MF_00637"/>
    </source>
</evidence>
<comment type="catalytic activity">
    <reaction evidence="7">
        <text>L-seryl-[protein] + ATP = O-phospho-L-seryl-[protein] + ADP + H(+)</text>
        <dbReference type="Rhea" id="RHEA:17989"/>
        <dbReference type="Rhea" id="RHEA-COMP:9863"/>
        <dbReference type="Rhea" id="RHEA-COMP:11604"/>
        <dbReference type="ChEBI" id="CHEBI:15378"/>
        <dbReference type="ChEBI" id="CHEBI:29999"/>
        <dbReference type="ChEBI" id="CHEBI:30616"/>
        <dbReference type="ChEBI" id="CHEBI:83421"/>
        <dbReference type="ChEBI" id="CHEBI:456216"/>
        <dbReference type="EC" id="2.7.11.1"/>
    </reaction>
</comment>
<proteinExistence type="inferred from homology"/>
<keyword evidence="5 7" id="KW-0067">ATP-binding</keyword>
<dbReference type="InterPro" id="IPR010194">
    <property type="entry name" value="Anti-sigma_F"/>
</dbReference>
<dbReference type="GO" id="GO:0030435">
    <property type="term" value="P:sporulation resulting in formation of a cellular spore"/>
    <property type="evidence" value="ECO:0007669"/>
    <property type="project" value="UniProtKB-KW"/>
</dbReference>
<dbReference type="InterPro" id="IPR050267">
    <property type="entry name" value="Anti-sigma-factor_SerPK"/>
</dbReference>
<evidence type="ECO:0000256" key="5">
    <source>
        <dbReference type="ARBA" id="ARBA00022840"/>
    </source>
</evidence>
<evidence type="ECO:0000256" key="1">
    <source>
        <dbReference type="ARBA" id="ARBA00022527"/>
    </source>
</evidence>
<dbReference type="EC" id="2.7.11.1" evidence="7"/>
<dbReference type="GO" id="GO:0030436">
    <property type="term" value="P:asexual sporulation"/>
    <property type="evidence" value="ECO:0007669"/>
    <property type="project" value="UniProtKB-UniRule"/>
</dbReference>
<dbReference type="PANTHER" id="PTHR35526:SF3">
    <property type="entry name" value="ANTI-SIGMA-F FACTOR RSBW"/>
    <property type="match status" value="1"/>
</dbReference>
<keyword evidence="6 7" id="KW-0749">Sporulation</keyword>
<dbReference type="NCBIfam" id="TIGR01925">
    <property type="entry name" value="spIIAB"/>
    <property type="match status" value="1"/>
</dbReference>
<dbReference type="GO" id="GO:0004674">
    <property type="term" value="F:protein serine/threonine kinase activity"/>
    <property type="evidence" value="ECO:0007669"/>
    <property type="project" value="UniProtKB-KW"/>
</dbReference>
<dbReference type="PANTHER" id="PTHR35526">
    <property type="entry name" value="ANTI-SIGMA-F FACTOR RSBW-RELATED"/>
    <property type="match status" value="1"/>
</dbReference>
<name>A0A4S2DQ72_9CLOT</name>
<evidence type="ECO:0000256" key="2">
    <source>
        <dbReference type="ARBA" id="ARBA00022679"/>
    </source>
</evidence>
<evidence type="ECO:0000256" key="6">
    <source>
        <dbReference type="ARBA" id="ARBA00022969"/>
    </source>
</evidence>
<comment type="catalytic activity">
    <reaction evidence="7">
        <text>L-threonyl-[protein] + ATP = O-phospho-L-threonyl-[protein] + ADP + H(+)</text>
        <dbReference type="Rhea" id="RHEA:46608"/>
        <dbReference type="Rhea" id="RHEA-COMP:11060"/>
        <dbReference type="Rhea" id="RHEA-COMP:11605"/>
        <dbReference type="ChEBI" id="CHEBI:15378"/>
        <dbReference type="ChEBI" id="CHEBI:30013"/>
        <dbReference type="ChEBI" id="CHEBI:30616"/>
        <dbReference type="ChEBI" id="CHEBI:61977"/>
        <dbReference type="ChEBI" id="CHEBI:456216"/>
        <dbReference type="EC" id="2.7.11.1"/>
    </reaction>
</comment>
<evidence type="ECO:0000259" key="8">
    <source>
        <dbReference type="SMART" id="SM00387"/>
    </source>
</evidence>